<reference evidence="2 3" key="1">
    <citation type="journal article" date="2012" name="J. Bacteriol.">
        <title>Complete Genome Sequence of Paenibacillus mucilaginosus 3016, a Bacterium Functional as Microbial Fertilizer.</title>
        <authorList>
            <person name="Ma M."/>
            <person name="Wang Z."/>
            <person name="Li L."/>
            <person name="Jiang X."/>
            <person name="Guan D."/>
            <person name="Cao F."/>
            <person name="Chen H."/>
            <person name="Wang X."/>
            <person name="Shen D."/>
            <person name="Du B."/>
            <person name="Li J."/>
        </authorList>
    </citation>
    <scope>NUCLEOTIDE SEQUENCE [LARGE SCALE GENOMIC DNA]</scope>
    <source>
        <strain evidence="2 3">3016</strain>
    </source>
</reference>
<organism evidence="2 3">
    <name type="scientific">Paenibacillus mucilaginosus 3016</name>
    <dbReference type="NCBI Taxonomy" id="1116391"/>
    <lineage>
        <taxon>Bacteria</taxon>
        <taxon>Bacillati</taxon>
        <taxon>Bacillota</taxon>
        <taxon>Bacilli</taxon>
        <taxon>Bacillales</taxon>
        <taxon>Paenibacillaceae</taxon>
        <taxon>Paenibacillus</taxon>
    </lineage>
</organism>
<dbReference type="KEGG" id="pmq:PM3016_1725"/>
<feature type="transmembrane region" description="Helical" evidence="1">
    <location>
        <begin position="36"/>
        <end position="57"/>
    </location>
</feature>
<accession>H6NEU6</accession>
<keyword evidence="1" id="KW-0812">Transmembrane</keyword>
<protein>
    <recommendedName>
        <fullName evidence="4">DUF3147 family protein</fullName>
    </recommendedName>
</protein>
<evidence type="ECO:0000313" key="2">
    <source>
        <dbReference type="EMBL" id="AFC28637.1"/>
    </source>
</evidence>
<name>H6NEU6_9BACL</name>
<sequence length="122" mass="13228">MTMHTNWKDLLLRFLLGGSAVVLSYAASVLLPWKALGGIFATFPAVMIVAVLMVGWAQGSARASEIARGSVYGMAGCAVCVVAVLYFMKTTGLWWLSLGLGLVCWYLSAFLIYKVRRSIKSS</sequence>
<keyword evidence="3" id="KW-1185">Reference proteome</keyword>
<dbReference type="Proteomes" id="UP000007523">
    <property type="component" value="Chromosome"/>
</dbReference>
<evidence type="ECO:0000256" key="1">
    <source>
        <dbReference type="SAM" id="Phobius"/>
    </source>
</evidence>
<feature type="transmembrane region" description="Helical" evidence="1">
    <location>
        <begin position="69"/>
        <end position="88"/>
    </location>
</feature>
<dbReference type="InterPro" id="IPR021493">
    <property type="entry name" value="DUF3147"/>
</dbReference>
<keyword evidence="1" id="KW-0472">Membrane</keyword>
<keyword evidence="1" id="KW-1133">Transmembrane helix</keyword>
<dbReference type="EMBL" id="CP003235">
    <property type="protein sequence ID" value="AFC28637.1"/>
    <property type="molecule type" value="Genomic_DNA"/>
</dbReference>
<dbReference type="STRING" id="1116391.PM3016_1725"/>
<dbReference type="HOGENOM" id="CLU_158393_0_0_9"/>
<feature type="transmembrane region" description="Helical" evidence="1">
    <location>
        <begin position="94"/>
        <end position="113"/>
    </location>
</feature>
<dbReference type="RefSeq" id="WP_014369174.1">
    <property type="nucleotide sequence ID" value="NC_016935.1"/>
</dbReference>
<dbReference type="Pfam" id="PF11345">
    <property type="entry name" value="DUF3147"/>
    <property type="match status" value="1"/>
</dbReference>
<evidence type="ECO:0000313" key="3">
    <source>
        <dbReference type="Proteomes" id="UP000007523"/>
    </source>
</evidence>
<proteinExistence type="predicted"/>
<evidence type="ECO:0008006" key="4">
    <source>
        <dbReference type="Google" id="ProtNLM"/>
    </source>
</evidence>
<gene>
    <name evidence="2" type="ORF">PM3016_1725</name>
</gene>
<dbReference type="AlphaFoldDB" id="H6NEU6"/>